<evidence type="ECO:0000256" key="1">
    <source>
        <dbReference type="ARBA" id="ARBA00022729"/>
    </source>
</evidence>
<comment type="caution">
    <text evidence="3">The sequence shown here is derived from an EMBL/GenBank/DDBJ whole genome shotgun (WGS) entry which is preliminary data.</text>
</comment>
<name>A0A2P8CXF8_9ACTN</name>
<dbReference type="AlphaFoldDB" id="A0A2P8CXF8"/>
<dbReference type="PANTHER" id="PTHR33376">
    <property type="match status" value="1"/>
</dbReference>
<gene>
    <name evidence="3" type="ORF">CLV63_12552</name>
</gene>
<feature type="region of interest" description="Disordered" evidence="2">
    <location>
        <begin position="1"/>
        <end position="23"/>
    </location>
</feature>
<dbReference type="GO" id="GO:0055085">
    <property type="term" value="P:transmembrane transport"/>
    <property type="evidence" value="ECO:0007669"/>
    <property type="project" value="InterPro"/>
</dbReference>
<keyword evidence="4" id="KW-1185">Reference proteome</keyword>
<dbReference type="InterPro" id="IPR018389">
    <property type="entry name" value="DctP_fam"/>
</dbReference>
<feature type="compositionally biased region" description="Basic and acidic residues" evidence="2">
    <location>
        <begin position="1"/>
        <end position="13"/>
    </location>
</feature>
<protein>
    <submittedName>
        <fullName evidence="3">TRAP-type C4-dicarboxylate transport system substrate-binding protein</fullName>
    </submittedName>
</protein>
<evidence type="ECO:0000256" key="2">
    <source>
        <dbReference type="SAM" id="MobiDB-lite"/>
    </source>
</evidence>
<dbReference type="InterPro" id="IPR038404">
    <property type="entry name" value="TRAP_DctP_sf"/>
</dbReference>
<dbReference type="OrthoDB" id="9815946at2"/>
<dbReference type="NCBIfam" id="NF037995">
    <property type="entry name" value="TRAP_S1"/>
    <property type="match status" value="1"/>
</dbReference>
<dbReference type="Pfam" id="PF03480">
    <property type="entry name" value="DctP"/>
    <property type="match status" value="1"/>
</dbReference>
<feature type="compositionally biased region" description="Low complexity" evidence="2">
    <location>
        <begin position="14"/>
        <end position="23"/>
    </location>
</feature>
<sequence length="372" mass="39572">MHDRRRELRDPPSRGRGSPSRGARTGAAALLLALAAATGCTPAPVEPGEDGRYTIVLGDSYPVGHPISEHGAEYFMERAEKLSGGRITFEYYPSEQMGAADELIDFTGAGVVDMASVAPAYVPAKLPMSGVADLPGMVSSSCEGALATEALMSEGGVLFEEEFQRYGVRPLVIGLIPSYELMTGSTEVTAPDQAQGMQLRSSGGTIDGVVTSLGASPVSMPAPEMYEAISRGTVDGTVLAPLSALPYRLDEAARHSTLGANLGSFTNTYSISEDVWDGLPADLRDALGTAGRDTTRHLCAALDEENTASRKSLAEGGMVFHRLTGTQRERWAEVTGPAQRQWAEHVESIGRPGSDALDSMHDELERVRDDRE</sequence>
<dbReference type="Proteomes" id="UP000240542">
    <property type="component" value="Unassembled WGS sequence"/>
</dbReference>
<evidence type="ECO:0000313" key="4">
    <source>
        <dbReference type="Proteomes" id="UP000240542"/>
    </source>
</evidence>
<proteinExistence type="predicted"/>
<dbReference type="PANTHER" id="PTHR33376:SF15">
    <property type="entry name" value="BLL6794 PROTEIN"/>
    <property type="match status" value="1"/>
</dbReference>
<dbReference type="RefSeq" id="WP_106586104.1">
    <property type="nucleotide sequence ID" value="NZ_PYGA01000025.1"/>
</dbReference>
<accession>A0A2P8CXF8</accession>
<organism evidence="3 4">
    <name type="scientific">Murinocardiopsis flavida</name>
    <dbReference type="NCBI Taxonomy" id="645275"/>
    <lineage>
        <taxon>Bacteria</taxon>
        <taxon>Bacillati</taxon>
        <taxon>Actinomycetota</taxon>
        <taxon>Actinomycetes</taxon>
        <taxon>Streptosporangiales</taxon>
        <taxon>Nocardiopsidaceae</taxon>
        <taxon>Murinocardiopsis</taxon>
    </lineage>
</organism>
<reference evidence="3 4" key="1">
    <citation type="submission" date="2018-03" db="EMBL/GenBank/DDBJ databases">
        <title>Genomic Encyclopedia of Archaeal and Bacterial Type Strains, Phase II (KMG-II): from individual species to whole genera.</title>
        <authorList>
            <person name="Goeker M."/>
        </authorList>
    </citation>
    <scope>NUCLEOTIDE SEQUENCE [LARGE SCALE GENOMIC DNA]</scope>
    <source>
        <strain evidence="3 4">DSM 45312</strain>
    </source>
</reference>
<dbReference type="EMBL" id="PYGA01000025">
    <property type="protein sequence ID" value="PSK89658.1"/>
    <property type="molecule type" value="Genomic_DNA"/>
</dbReference>
<dbReference type="Gene3D" id="3.40.190.170">
    <property type="entry name" value="Bacterial extracellular solute-binding protein, family 7"/>
    <property type="match status" value="1"/>
</dbReference>
<dbReference type="CDD" id="cd13601">
    <property type="entry name" value="PBP2_TRAP_DctP1_3_4_like"/>
    <property type="match status" value="1"/>
</dbReference>
<feature type="compositionally biased region" description="Basic and acidic residues" evidence="2">
    <location>
        <begin position="358"/>
        <end position="372"/>
    </location>
</feature>
<evidence type="ECO:0000313" key="3">
    <source>
        <dbReference type="EMBL" id="PSK89658.1"/>
    </source>
</evidence>
<keyword evidence="1" id="KW-0732">Signal</keyword>
<feature type="region of interest" description="Disordered" evidence="2">
    <location>
        <begin position="349"/>
        <end position="372"/>
    </location>
</feature>